<sequence>MAAAADLREPAPRPRRDPASAYAPASMHVRVVEHLVAAGVRTVLAMGCGDGQLAAAAACSPLQLIDVESGLRATALPLATASVDAVVTVNLLGDLDRPAIREVRRVLRPGGLFVAGSAHPLDSIELVPFWRPPARSIGTKEVAAMILGVFGVVAADTWKSRSVTLPDRDAVRDYLWMRSFRRSRRSGSPTRSRCAGRCRCR</sequence>
<evidence type="ECO:0000256" key="1">
    <source>
        <dbReference type="SAM" id="MobiDB-lite"/>
    </source>
</evidence>
<feature type="compositionally biased region" description="Basic and acidic residues" evidence="1">
    <location>
        <begin position="1"/>
        <end position="18"/>
    </location>
</feature>
<evidence type="ECO:0000313" key="3">
    <source>
        <dbReference type="EMBL" id="GAA5129288.1"/>
    </source>
</evidence>
<comment type="caution">
    <text evidence="3">The sequence shown here is derived from an EMBL/GenBank/DDBJ whole genome shotgun (WGS) entry which is preliminary data.</text>
</comment>
<dbReference type="Proteomes" id="UP001500804">
    <property type="component" value="Unassembled WGS sequence"/>
</dbReference>
<dbReference type="EMBL" id="BAABJO010000020">
    <property type="protein sequence ID" value="GAA5129288.1"/>
    <property type="molecule type" value="Genomic_DNA"/>
</dbReference>
<feature type="domain" description="Methyltransferase type 11" evidence="2">
    <location>
        <begin position="42"/>
        <end position="114"/>
    </location>
</feature>
<dbReference type="Gene3D" id="3.40.50.150">
    <property type="entry name" value="Vaccinia Virus protein VP39"/>
    <property type="match status" value="1"/>
</dbReference>
<reference evidence="4" key="1">
    <citation type="journal article" date="2019" name="Int. J. Syst. Evol. Microbiol.">
        <title>The Global Catalogue of Microorganisms (GCM) 10K type strain sequencing project: providing services to taxonomists for standard genome sequencing and annotation.</title>
        <authorList>
            <consortium name="The Broad Institute Genomics Platform"/>
            <consortium name="The Broad Institute Genome Sequencing Center for Infectious Disease"/>
            <person name="Wu L."/>
            <person name="Ma J."/>
        </authorList>
    </citation>
    <scope>NUCLEOTIDE SEQUENCE [LARGE SCALE GENOMIC DNA]</scope>
    <source>
        <strain evidence="4">JCM 18302</strain>
    </source>
</reference>
<evidence type="ECO:0000313" key="4">
    <source>
        <dbReference type="Proteomes" id="UP001500804"/>
    </source>
</evidence>
<evidence type="ECO:0000259" key="2">
    <source>
        <dbReference type="Pfam" id="PF08241"/>
    </source>
</evidence>
<dbReference type="InterPro" id="IPR013216">
    <property type="entry name" value="Methyltransf_11"/>
</dbReference>
<gene>
    <name evidence="3" type="ORF">GCM10023320_49540</name>
</gene>
<name>A0ABP9NNY1_9PSEU</name>
<protein>
    <recommendedName>
        <fullName evidence="2">Methyltransferase type 11 domain-containing protein</fullName>
    </recommendedName>
</protein>
<keyword evidence="4" id="KW-1185">Reference proteome</keyword>
<dbReference type="InterPro" id="IPR029063">
    <property type="entry name" value="SAM-dependent_MTases_sf"/>
</dbReference>
<organism evidence="3 4">
    <name type="scientific">Pseudonocardia adelaidensis</name>
    <dbReference type="NCBI Taxonomy" id="648754"/>
    <lineage>
        <taxon>Bacteria</taxon>
        <taxon>Bacillati</taxon>
        <taxon>Actinomycetota</taxon>
        <taxon>Actinomycetes</taxon>
        <taxon>Pseudonocardiales</taxon>
        <taxon>Pseudonocardiaceae</taxon>
        <taxon>Pseudonocardia</taxon>
    </lineage>
</organism>
<accession>A0ABP9NNY1</accession>
<proteinExistence type="predicted"/>
<feature type="region of interest" description="Disordered" evidence="1">
    <location>
        <begin position="1"/>
        <end position="20"/>
    </location>
</feature>
<dbReference type="SUPFAM" id="SSF53335">
    <property type="entry name" value="S-adenosyl-L-methionine-dependent methyltransferases"/>
    <property type="match status" value="1"/>
</dbReference>
<dbReference type="Pfam" id="PF08241">
    <property type="entry name" value="Methyltransf_11"/>
    <property type="match status" value="1"/>
</dbReference>